<reference evidence="1 2" key="1">
    <citation type="submission" date="2021-11" db="EMBL/GenBank/DDBJ databases">
        <title>Draft genome sequence of Actinomycetospora sp. SF1 isolated from the rhizosphere soil.</title>
        <authorList>
            <person name="Duangmal K."/>
            <person name="Chantavorakit T."/>
        </authorList>
    </citation>
    <scope>NUCLEOTIDE SEQUENCE [LARGE SCALE GENOMIC DNA]</scope>
    <source>
        <strain evidence="1 2">TBRC 5722</strain>
    </source>
</reference>
<dbReference type="EMBL" id="JAJNDB010000003">
    <property type="protein sequence ID" value="MCD2195252.1"/>
    <property type="molecule type" value="Genomic_DNA"/>
</dbReference>
<dbReference type="RefSeq" id="WP_230736107.1">
    <property type="nucleotide sequence ID" value="NZ_JAJNDB010000003.1"/>
</dbReference>
<evidence type="ECO:0000313" key="2">
    <source>
        <dbReference type="Proteomes" id="UP001199469"/>
    </source>
</evidence>
<accession>A0ABS8PAE5</accession>
<gene>
    <name evidence="1" type="ORF">LQ327_17935</name>
</gene>
<dbReference type="Proteomes" id="UP001199469">
    <property type="component" value="Unassembled WGS sequence"/>
</dbReference>
<sequence length="66" mass="7122">MGGRLGTQGVAVRRQDWRRELASVPAPRAVPAETDRPRPRWSEEVGAAVLLSVVRTVQAREASSGA</sequence>
<proteinExistence type="predicted"/>
<keyword evidence="2" id="KW-1185">Reference proteome</keyword>
<evidence type="ECO:0000313" key="1">
    <source>
        <dbReference type="EMBL" id="MCD2195252.1"/>
    </source>
</evidence>
<organism evidence="1 2">
    <name type="scientific">Actinomycetospora endophytica</name>
    <dbReference type="NCBI Taxonomy" id="2291215"/>
    <lineage>
        <taxon>Bacteria</taxon>
        <taxon>Bacillati</taxon>
        <taxon>Actinomycetota</taxon>
        <taxon>Actinomycetes</taxon>
        <taxon>Pseudonocardiales</taxon>
        <taxon>Pseudonocardiaceae</taxon>
        <taxon>Actinomycetospora</taxon>
    </lineage>
</organism>
<name>A0ABS8PAE5_9PSEU</name>
<comment type="caution">
    <text evidence="1">The sequence shown here is derived from an EMBL/GenBank/DDBJ whole genome shotgun (WGS) entry which is preliminary data.</text>
</comment>
<protein>
    <submittedName>
        <fullName evidence="1">Uncharacterized protein</fullName>
    </submittedName>
</protein>